<name>M3BQJ3_SPHMS</name>
<protein>
    <submittedName>
        <fullName evidence="1">Uncharacterized protein</fullName>
    </submittedName>
</protein>
<dbReference type="EMBL" id="KB456271">
    <property type="protein sequence ID" value="EMF08393.1"/>
    <property type="molecule type" value="Genomic_DNA"/>
</dbReference>
<accession>M3BQJ3</accession>
<evidence type="ECO:0000313" key="1">
    <source>
        <dbReference type="EMBL" id="EMF08393.1"/>
    </source>
</evidence>
<keyword evidence="2" id="KW-1185">Reference proteome</keyword>
<proteinExistence type="predicted"/>
<dbReference type="HOGENOM" id="CLU_2559764_0_0_1"/>
<sequence>MGRKYGQRYIKYELIEHGYNAHGEGDAAERCARRRPKVISQSASRIVSNGSHRDIEDIYGLLSMTCHSRDHLGVMLREPSSF</sequence>
<dbReference type="Proteomes" id="UP000016931">
    <property type="component" value="Unassembled WGS sequence"/>
</dbReference>
<dbReference type="GeneID" id="27904364"/>
<dbReference type="AlphaFoldDB" id="M3BQJ3"/>
<reference evidence="1 2" key="1">
    <citation type="journal article" date="2012" name="PLoS Pathog.">
        <title>Diverse lifestyles and strategies of plant pathogenesis encoded in the genomes of eighteen Dothideomycetes fungi.</title>
        <authorList>
            <person name="Ohm R.A."/>
            <person name="Feau N."/>
            <person name="Henrissat B."/>
            <person name="Schoch C.L."/>
            <person name="Horwitz B.A."/>
            <person name="Barry K.W."/>
            <person name="Condon B.J."/>
            <person name="Copeland A.C."/>
            <person name="Dhillon B."/>
            <person name="Glaser F."/>
            <person name="Hesse C.N."/>
            <person name="Kosti I."/>
            <person name="LaButti K."/>
            <person name="Lindquist E.A."/>
            <person name="Lucas S."/>
            <person name="Salamov A.A."/>
            <person name="Bradshaw R.E."/>
            <person name="Ciuffetti L."/>
            <person name="Hamelin R.C."/>
            <person name="Kema G.H.J."/>
            <person name="Lawrence C."/>
            <person name="Scott J.A."/>
            <person name="Spatafora J.W."/>
            <person name="Turgeon B.G."/>
            <person name="de Wit P.J.G.M."/>
            <person name="Zhong S."/>
            <person name="Goodwin S.B."/>
            <person name="Grigoriev I.V."/>
        </authorList>
    </citation>
    <scope>NUCLEOTIDE SEQUENCE [LARGE SCALE GENOMIC DNA]</scope>
    <source>
        <strain evidence="1 2">SO2202</strain>
    </source>
</reference>
<gene>
    <name evidence="1" type="ORF">SEPMUDRAFT_152074</name>
</gene>
<organism evidence="1 2">
    <name type="scientific">Sphaerulina musiva (strain SO2202)</name>
    <name type="common">Poplar stem canker fungus</name>
    <name type="synonym">Septoria musiva</name>
    <dbReference type="NCBI Taxonomy" id="692275"/>
    <lineage>
        <taxon>Eukaryota</taxon>
        <taxon>Fungi</taxon>
        <taxon>Dikarya</taxon>
        <taxon>Ascomycota</taxon>
        <taxon>Pezizomycotina</taxon>
        <taxon>Dothideomycetes</taxon>
        <taxon>Dothideomycetidae</taxon>
        <taxon>Mycosphaerellales</taxon>
        <taxon>Mycosphaerellaceae</taxon>
        <taxon>Sphaerulina</taxon>
    </lineage>
</organism>
<evidence type="ECO:0000313" key="2">
    <source>
        <dbReference type="Proteomes" id="UP000016931"/>
    </source>
</evidence>
<dbReference type="RefSeq" id="XP_016756514.1">
    <property type="nucleotide sequence ID" value="XM_016907227.1"/>
</dbReference>